<feature type="compositionally biased region" description="Basic and acidic residues" evidence="1">
    <location>
        <begin position="192"/>
        <end position="215"/>
    </location>
</feature>
<feature type="compositionally biased region" description="Polar residues" evidence="1">
    <location>
        <begin position="252"/>
        <end position="266"/>
    </location>
</feature>
<comment type="caution">
    <text evidence="2">The sequence shown here is derived from an EMBL/GenBank/DDBJ whole genome shotgun (WGS) entry which is preliminary data.</text>
</comment>
<evidence type="ECO:0000313" key="2">
    <source>
        <dbReference type="EMBL" id="OAA72558.1"/>
    </source>
</evidence>
<feature type="compositionally biased region" description="Basic and acidic residues" evidence="1">
    <location>
        <begin position="319"/>
        <end position="331"/>
    </location>
</feature>
<reference evidence="2 3" key="1">
    <citation type="journal article" date="2016" name="Genome Biol. Evol.">
        <title>Divergent and convergent evolution of fungal pathogenicity.</title>
        <authorList>
            <person name="Shang Y."/>
            <person name="Xiao G."/>
            <person name="Zheng P."/>
            <person name="Cen K."/>
            <person name="Zhan S."/>
            <person name="Wang C."/>
        </authorList>
    </citation>
    <scope>NUCLEOTIDE SEQUENCE [LARGE SCALE GENOMIC DNA]</scope>
    <source>
        <strain evidence="2 3">ARSEF 2679</strain>
    </source>
</reference>
<proteinExistence type="predicted"/>
<sequence length="743" mass="79403">MEDPWSTPWAIDTPSASPGLPPSKPQPVATTLPPLLGGGLLTPAKDDGGGDLHSFADSPWAGATTKGFDASRDNHNEDDGDNAWGGWDDGKHNAWTGPSNDGPAAFKEPSGGFSAPWGLEDHRREVGREGITDSAISFGEGAGPKLDAPVNEDAKKNAVALLTDEQDAWTSSPNYDKTPVPPITHVATAPVKAKETDTVERPTKDVRQQELDKTPEQGSQSDSETPQQKPSKVQELVDMYDGIAKKAVRPPTNASPQDTKPTTSAELSKEDLTTQDCVTDEAFDVERDPSSDRNEEGVVTSPREQASSTKGLAIADEDPILKGDTVDEDKQSTAMQSTANTNSNADASSHSTENNLPRSDILKSKTKPPPYPIDLSHLDALFPGCPPSTARPEPVPDVIIDGSCTTTSERKTWYRISRFGSARKHDSGGADDDSYRRITWATSEVRTKTLHIVRRWMEEDSIAGRVILGGGGGRKGGPLGASMFNWDSNEPEVEIGELLRQRAQRGGGGRHARNRSVQPTDTAPQSPTTMEVLDGGWGGANLSMPATPSVATQSPRWTEGRAEAALRPPVDSPADIPRSPWDDDEQDGPSKQRVSTEIMPPPPVPTSGDTVTAESNSASAKPEPEPIKADEDDDGDVWGEMVSSPTVDSSAGFASLSASADIGPMPPRQSFEGNFSSLDFFESSTLKSSRANPPPPIRTVAYELTGPRTDARIHGQYTDQVGGRYANPRECACSGTAARFDEF</sequence>
<keyword evidence="3" id="KW-1185">Reference proteome</keyword>
<dbReference type="AlphaFoldDB" id="A0A168DFR6"/>
<feature type="region of interest" description="Disordered" evidence="1">
    <location>
        <begin position="1"/>
        <end position="151"/>
    </location>
</feature>
<evidence type="ECO:0000313" key="3">
    <source>
        <dbReference type="Proteomes" id="UP000076744"/>
    </source>
</evidence>
<feature type="region of interest" description="Disordered" evidence="1">
    <location>
        <begin position="165"/>
        <end position="368"/>
    </location>
</feature>
<name>A0A168DFR6_CORFA</name>
<feature type="compositionally biased region" description="Polar residues" evidence="1">
    <location>
        <begin position="516"/>
        <end position="529"/>
    </location>
</feature>
<feature type="compositionally biased region" description="Polar residues" evidence="1">
    <location>
        <begin position="332"/>
        <end position="357"/>
    </location>
</feature>
<accession>A0A168DFR6</accession>
<dbReference type="EMBL" id="AZHB01000002">
    <property type="protein sequence ID" value="OAA72558.1"/>
    <property type="molecule type" value="Genomic_DNA"/>
</dbReference>
<evidence type="ECO:0000256" key="1">
    <source>
        <dbReference type="SAM" id="MobiDB-lite"/>
    </source>
</evidence>
<dbReference type="GeneID" id="30017923"/>
<organism evidence="2 3">
    <name type="scientific">Cordyceps fumosorosea (strain ARSEF 2679)</name>
    <name type="common">Isaria fumosorosea</name>
    <dbReference type="NCBI Taxonomy" id="1081104"/>
    <lineage>
        <taxon>Eukaryota</taxon>
        <taxon>Fungi</taxon>
        <taxon>Dikarya</taxon>
        <taxon>Ascomycota</taxon>
        <taxon>Pezizomycotina</taxon>
        <taxon>Sordariomycetes</taxon>
        <taxon>Hypocreomycetidae</taxon>
        <taxon>Hypocreales</taxon>
        <taxon>Cordycipitaceae</taxon>
        <taxon>Cordyceps</taxon>
    </lineage>
</organism>
<gene>
    <name evidence="2" type="ORF">ISF_01631</name>
</gene>
<feature type="region of interest" description="Disordered" evidence="1">
    <location>
        <begin position="502"/>
        <end position="650"/>
    </location>
</feature>
<feature type="compositionally biased region" description="Polar residues" evidence="1">
    <location>
        <begin position="216"/>
        <end position="231"/>
    </location>
</feature>
<feature type="compositionally biased region" description="Basic and acidic residues" evidence="1">
    <location>
        <begin position="119"/>
        <end position="131"/>
    </location>
</feature>
<dbReference type="RefSeq" id="XP_018708004.1">
    <property type="nucleotide sequence ID" value="XM_018845238.1"/>
</dbReference>
<protein>
    <submittedName>
        <fullName evidence="2">Uncharacterized protein</fullName>
    </submittedName>
</protein>
<feature type="compositionally biased region" description="Basic and acidic residues" evidence="1">
    <location>
        <begin position="284"/>
        <end position="296"/>
    </location>
</feature>
<feature type="compositionally biased region" description="Polar residues" evidence="1">
    <location>
        <begin position="607"/>
        <end position="619"/>
    </location>
</feature>
<dbReference type="OrthoDB" id="3941134at2759"/>
<dbReference type="STRING" id="1081104.A0A168DFR6"/>
<feature type="compositionally biased region" description="Polar residues" evidence="1">
    <location>
        <begin position="544"/>
        <end position="556"/>
    </location>
</feature>
<dbReference type="Proteomes" id="UP000076744">
    <property type="component" value="Unassembled WGS sequence"/>
</dbReference>